<evidence type="ECO:0000259" key="2">
    <source>
        <dbReference type="PROSITE" id="PS50076"/>
    </source>
</evidence>
<dbReference type="PROSITE" id="PS50076">
    <property type="entry name" value="DNAJ_2"/>
    <property type="match status" value="1"/>
</dbReference>
<dbReference type="SUPFAM" id="SSF46565">
    <property type="entry name" value="Chaperone J-domain"/>
    <property type="match status" value="1"/>
</dbReference>
<accession>A0A369CMD1</accession>
<dbReference type="Proteomes" id="UP000252707">
    <property type="component" value="Unassembled WGS sequence"/>
</dbReference>
<dbReference type="Gene3D" id="1.10.287.110">
    <property type="entry name" value="DnaJ domain"/>
    <property type="match status" value="1"/>
</dbReference>
<evidence type="ECO:0000313" key="3">
    <source>
        <dbReference type="EMBL" id="RCX33597.1"/>
    </source>
</evidence>
<name>A0A369CMD1_9GAMM</name>
<gene>
    <name evidence="3" type="ORF">DFQ59_101904</name>
</gene>
<dbReference type="CDD" id="cd06257">
    <property type="entry name" value="DnaJ"/>
    <property type="match status" value="1"/>
</dbReference>
<reference evidence="3 4" key="1">
    <citation type="submission" date="2018-07" db="EMBL/GenBank/DDBJ databases">
        <title>Genomic Encyclopedia of Type Strains, Phase IV (KMG-IV): sequencing the most valuable type-strain genomes for metagenomic binning, comparative biology and taxonomic classification.</title>
        <authorList>
            <person name="Goeker M."/>
        </authorList>
    </citation>
    <scope>NUCLEOTIDE SEQUENCE [LARGE SCALE GENOMIC DNA]</scope>
    <source>
        <strain evidence="3 4">DSM 26407</strain>
    </source>
</reference>
<feature type="domain" description="J" evidence="2">
    <location>
        <begin position="142"/>
        <end position="197"/>
    </location>
</feature>
<organism evidence="3 4">
    <name type="scientific">Thioalbus denitrificans</name>
    <dbReference type="NCBI Taxonomy" id="547122"/>
    <lineage>
        <taxon>Bacteria</taxon>
        <taxon>Pseudomonadati</taxon>
        <taxon>Pseudomonadota</taxon>
        <taxon>Gammaproteobacteria</taxon>
        <taxon>Chromatiales</taxon>
        <taxon>Ectothiorhodospiraceae</taxon>
        <taxon>Thioalbus</taxon>
    </lineage>
</organism>
<sequence length="197" mass="21789">MSVTMSLSRALDERLPELLRAHPHGLSEHALLRALRASGCGHLPPGPLADPLALFRVHFLLFNALYRLRARLWRAGSAHLSIEPLCIRLEDYRPGAPALTAADSLAEFYLEPDNLERATRAGVAQLLARSRRRLLAGGERTAALAVLGLAEPTDWPAIRRRYRELAGRHHPDRGGEAGRLQEIHAALRILGRCYGGR</sequence>
<dbReference type="Pfam" id="PF12339">
    <property type="entry name" value="DNAJ_related"/>
    <property type="match status" value="1"/>
</dbReference>
<evidence type="ECO:0000313" key="4">
    <source>
        <dbReference type="Proteomes" id="UP000252707"/>
    </source>
</evidence>
<protein>
    <submittedName>
        <fullName evidence="3">DnaJ-like protein</fullName>
    </submittedName>
</protein>
<keyword evidence="4" id="KW-1185">Reference proteome</keyword>
<dbReference type="OrthoDB" id="581986at2"/>
<comment type="caution">
    <text evidence="3">The sequence shown here is derived from an EMBL/GenBank/DDBJ whole genome shotgun (WGS) entry which is preliminary data.</text>
</comment>
<keyword evidence="1" id="KW-0143">Chaperone</keyword>
<evidence type="ECO:0000256" key="1">
    <source>
        <dbReference type="ARBA" id="ARBA00023186"/>
    </source>
</evidence>
<proteinExistence type="predicted"/>
<dbReference type="InterPro" id="IPR001623">
    <property type="entry name" value="DnaJ_domain"/>
</dbReference>
<dbReference type="EMBL" id="QPJY01000001">
    <property type="protein sequence ID" value="RCX33597.1"/>
    <property type="molecule type" value="Genomic_DNA"/>
</dbReference>
<dbReference type="AlphaFoldDB" id="A0A369CMD1"/>
<dbReference type="RefSeq" id="WP_114278420.1">
    <property type="nucleotide sequence ID" value="NZ_QPJY01000001.1"/>
</dbReference>
<dbReference type="InterPro" id="IPR021059">
    <property type="entry name" value="DnaJ-related_N"/>
</dbReference>
<dbReference type="InterPro" id="IPR036869">
    <property type="entry name" value="J_dom_sf"/>
</dbReference>